<dbReference type="EMBL" id="CAJHNJ030000042">
    <property type="protein sequence ID" value="CAG9130694.1"/>
    <property type="molecule type" value="Genomic_DNA"/>
</dbReference>
<evidence type="ECO:0000313" key="2">
    <source>
        <dbReference type="Proteomes" id="UP000653454"/>
    </source>
</evidence>
<protein>
    <submittedName>
        <fullName evidence="1">(diamondback moth) hypothetical protein</fullName>
    </submittedName>
</protein>
<dbReference type="AlphaFoldDB" id="A0A8S4FU22"/>
<organism evidence="1 2">
    <name type="scientific">Plutella xylostella</name>
    <name type="common">Diamondback moth</name>
    <name type="synonym">Plutella maculipennis</name>
    <dbReference type="NCBI Taxonomy" id="51655"/>
    <lineage>
        <taxon>Eukaryota</taxon>
        <taxon>Metazoa</taxon>
        <taxon>Ecdysozoa</taxon>
        <taxon>Arthropoda</taxon>
        <taxon>Hexapoda</taxon>
        <taxon>Insecta</taxon>
        <taxon>Pterygota</taxon>
        <taxon>Neoptera</taxon>
        <taxon>Endopterygota</taxon>
        <taxon>Lepidoptera</taxon>
        <taxon>Glossata</taxon>
        <taxon>Ditrysia</taxon>
        <taxon>Yponomeutoidea</taxon>
        <taxon>Plutellidae</taxon>
        <taxon>Plutella</taxon>
    </lineage>
</organism>
<name>A0A8S4FU22_PLUXY</name>
<keyword evidence="2" id="KW-1185">Reference proteome</keyword>
<proteinExistence type="predicted"/>
<sequence>MSGVASSESSHVLCMAMVLVPCRRISEVYSSIARFESPVRE</sequence>
<accession>A0A8S4FU22</accession>
<feature type="non-terminal residue" evidence="1">
    <location>
        <position position="41"/>
    </location>
</feature>
<dbReference type="Proteomes" id="UP000653454">
    <property type="component" value="Unassembled WGS sequence"/>
</dbReference>
<comment type="caution">
    <text evidence="1">The sequence shown here is derived from an EMBL/GenBank/DDBJ whole genome shotgun (WGS) entry which is preliminary data.</text>
</comment>
<reference evidence="1" key="1">
    <citation type="submission" date="2020-11" db="EMBL/GenBank/DDBJ databases">
        <authorList>
            <person name="Whiteford S."/>
        </authorList>
    </citation>
    <scope>NUCLEOTIDE SEQUENCE</scope>
</reference>
<evidence type="ECO:0000313" key="1">
    <source>
        <dbReference type="EMBL" id="CAG9130694.1"/>
    </source>
</evidence>
<gene>
    <name evidence="1" type="ORF">PLXY2_LOCUS10043</name>
</gene>